<accession>A0A538TL72</accession>
<organism evidence="2 3">
    <name type="scientific">Eiseniibacteriota bacterium</name>
    <dbReference type="NCBI Taxonomy" id="2212470"/>
    <lineage>
        <taxon>Bacteria</taxon>
        <taxon>Candidatus Eiseniibacteriota</taxon>
    </lineage>
</organism>
<comment type="caution">
    <text evidence="2">The sequence shown here is derived from an EMBL/GenBank/DDBJ whole genome shotgun (WGS) entry which is preliminary data.</text>
</comment>
<dbReference type="NCBIfam" id="TIGR02246">
    <property type="entry name" value="SgcJ/EcaC family oxidoreductase"/>
    <property type="match status" value="1"/>
</dbReference>
<gene>
    <name evidence="2" type="ORF">E6K79_07710</name>
</gene>
<evidence type="ECO:0000313" key="2">
    <source>
        <dbReference type="EMBL" id="TMQ64362.1"/>
    </source>
</evidence>
<dbReference type="Gene3D" id="3.10.450.50">
    <property type="match status" value="1"/>
</dbReference>
<sequence length="131" mass="14416">MSDDEQAIRELVATWHRATAAGDLQRILSLMTEDAVFLTPGRPPMRGKDAFAAGFRTLIQTHRIESTGTIKEIHIAGDWAHFWAQLSVTTTPLNGPPTRRSGPTLTIVRKQADGVWVLARDANMLTVETPA</sequence>
<dbReference type="InterPro" id="IPR027843">
    <property type="entry name" value="DUF4440"/>
</dbReference>
<evidence type="ECO:0000259" key="1">
    <source>
        <dbReference type="Pfam" id="PF14534"/>
    </source>
</evidence>
<evidence type="ECO:0000313" key="3">
    <source>
        <dbReference type="Proteomes" id="UP000317691"/>
    </source>
</evidence>
<feature type="domain" description="DUF4440" evidence="1">
    <location>
        <begin position="8"/>
        <end position="118"/>
    </location>
</feature>
<dbReference type="Proteomes" id="UP000317691">
    <property type="component" value="Unassembled WGS sequence"/>
</dbReference>
<name>A0A538TL72_UNCEI</name>
<dbReference type="InterPro" id="IPR011944">
    <property type="entry name" value="Steroid_delta5-4_isomerase"/>
</dbReference>
<reference evidence="2 3" key="1">
    <citation type="journal article" date="2019" name="Nat. Microbiol.">
        <title>Mediterranean grassland soil C-N compound turnover is dependent on rainfall and depth, and is mediated by genomically divergent microorganisms.</title>
        <authorList>
            <person name="Diamond S."/>
            <person name="Andeer P.F."/>
            <person name="Li Z."/>
            <person name="Crits-Christoph A."/>
            <person name="Burstein D."/>
            <person name="Anantharaman K."/>
            <person name="Lane K.R."/>
            <person name="Thomas B.C."/>
            <person name="Pan C."/>
            <person name="Northen T.R."/>
            <person name="Banfield J.F."/>
        </authorList>
    </citation>
    <scope>NUCLEOTIDE SEQUENCE [LARGE SCALE GENOMIC DNA]</scope>
    <source>
        <strain evidence="2">WS_9</strain>
    </source>
</reference>
<dbReference type="EMBL" id="VBOZ01000022">
    <property type="protein sequence ID" value="TMQ64362.1"/>
    <property type="molecule type" value="Genomic_DNA"/>
</dbReference>
<dbReference type="Pfam" id="PF14534">
    <property type="entry name" value="DUF4440"/>
    <property type="match status" value="1"/>
</dbReference>
<protein>
    <submittedName>
        <fullName evidence="2">SgcJ/EcaC family oxidoreductase</fullName>
    </submittedName>
</protein>
<proteinExistence type="predicted"/>
<dbReference type="InterPro" id="IPR032710">
    <property type="entry name" value="NTF2-like_dom_sf"/>
</dbReference>
<dbReference type="SUPFAM" id="SSF54427">
    <property type="entry name" value="NTF2-like"/>
    <property type="match status" value="1"/>
</dbReference>
<dbReference type="AlphaFoldDB" id="A0A538TL72"/>